<comment type="caution">
    <text evidence="1">The sequence shown here is derived from an EMBL/GenBank/DDBJ whole genome shotgun (WGS) entry which is preliminary data.</text>
</comment>
<dbReference type="InterPro" id="IPR007344">
    <property type="entry name" value="GrpB/CoaE"/>
</dbReference>
<dbReference type="Pfam" id="PF04229">
    <property type="entry name" value="GrpB"/>
    <property type="match status" value="1"/>
</dbReference>
<dbReference type="Gene3D" id="3.30.460.10">
    <property type="entry name" value="Beta Polymerase, domain 2"/>
    <property type="match status" value="1"/>
</dbReference>
<dbReference type="PANTHER" id="PTHR34822">
    <property type="entry name" value="GRPB DOMAIN PROTEIN (AFU_ORTHOLOGUE AFUA_1G01530)"/>
    <property type="match status" value="1"/>
</dbReference>
<evidence type="ECO:0000313" key="1">
    <source>
        <dbReference type="EMBL" id="HGW93374.1"/>
    </source>
</evidence>
<dbReference type="AlphaFoldDB" id="A0A832H0E6"/>
<protein>
    <submittedName>
        <fullName evidence="1">GrpB family protein</fullName>
    </submittedName>
</protein>
<dbReference type="SUPFAM" id="SSF81301">
    <property type="entry name" value="Nucleotidyltransferase"/>
    <property type="match status" value="1"/>
</dbReference>
<dbReference type="EMBL" id="DSRD01000233">
    <property type="protein sequence ID" value="HGW93374.1"/>
    <property type="molecule type" value="Genomic_DNA"/>
</dbReference>
<proteinExistence type="predicted"/>
<gene>
    <name evidence="1" type="ORF">ENR47_03680</name>
</gene>
<reference evidence="1" key="1">
    <citation type="journal article" date="2020" name="mSystems">
        <title>Genome- and Community-Level Interaction Insights into Carbon Utilization and Element Cycling Functions of Hydrothermarchaeota in Hydrothermal Sediment.</title>
        <authorList>
            <person name="Zhou Z."/>
            <person name="Liu Y."/>
            <person name="Xu W."/>
            <person name="Pan J."/>
            <person name="Luo Z.H."/>
            <person name="Li M."/>
        </authorList>
    </citation>
    <scope>NUCLEOTIDE SEQUENCE [LARGE SCALE GENOMIC DNA]</scope>
    <source>
        <strain evidence="1">SpSt-402</strain>
    </source>
</reference>
<sequence length="173" mass="19908">MKIQVVPPDPAWQEEFQKESQQLAWVMGENIIAIHHIGSTAIPGIYAKPVIDFLIEVKSIAKTDEQNGAMTTIGYEAMGEFGLPGRRYFRKNRSPEIRTHNVHTYEVGSPEITRHLAFRDYMIAHPDDAQKYSELKQQLAKQYPHDIEGYMDGKDEFVKMMEKKALIWQLSVS</sequence>
<organism evidence="1">
    <name type="scientific">Oscillatoriales cyanobacterium SpSt-402</name>
    <dbReference type="NCBI Taxonomy" id="2282168"/>
    <lineage>
        <taxon>Bacteria</taxon>
        <taxon>Bacillati</taxon>
        <taxon>Cyanobacteriota</taxon>
        <taxon>Cyanophyceae</taxon>
        <taxon>Oscillatoriophycideae</taxon>
        <taxon>Oscillatoriales</taxon>
    </lineage>
</organism>
<name>A0A832H0E6_9CYAN</name>
<accession>A0A832H0E6</accession>
<dbReference type="InterPro" id="IPR043519">
    <property type="entry name" value="NT_sf"/>
</dbReference>
<dbReference type="PANTHER" id="PTHR34822:SF1">
    <property type="entry name" value="GRPB FAMILY PROTEIN"/>
    <property type="match status" value="1"/>
</dbReference>